<evidence type="ECO:0000313" key="2">
    <source>
        <dbReference type="EMBL" id="EIM79280.1"/>
    </source>
</evidence>
<feature type="region of interest" description="Disordered" evidence="1">
    <location>
        <begin position="156"/>
        <end position="189"/>
    </location>
</feature>
<evidence type="ECO:0000313" key="3">
    <source>
        <dbReference type="Proteomes" id="UP000053927"/>
    </source>
</evidence>
<feature type="compositionally biased region" description="Acidic residues" evidence="1">
    <location>
        <begin position="65"/>
        <end position="74"/>
    </location>
</feature>
<dbReference type="EMBL" id="JH687406">
    <property type="protein sequence ID" value="EIM79280.1"/>
    <property type="molecule type" value="Genomic_DNA"/>
</dbReference>
<feature type="region of interest" description="Disordered" evidence="1">
    <location>
        <begin position="1"/>
        <end position="123"/>
    </location>
</feature>
<evidence type="ECO:0000256" key="1">
    <source>
        <dbReference type="SAM" id="MobiDB-lite"/>
    </source>
</evidence>
<organism evidence="2 3">
    <name type="scientific">Stereum hirsutum (strain FP-91666)</name>
    <name type="common">White-rot fungus</name>
    <dbReference type="NCBI Taxonomy" id="721885"/>
    <lineage>
        <taxon>Eukaryota</taxon>
        <taxon>Fungi</taxon>
        <taxon>Dikarya</taxon>
        <taxon>Basidiomycota</taxon>
        <taxon>Agaricomycotina</taxon>
        <taxon>Agaricomycetes</taxon>
        <taxon>Russulales</taxon>
        <taxon>Stereaceae</taxon>
        <taxon>Stereum</taxon>
    </lineage>
</organism>
<feature type="compositionally biased region" description="Acidic residues" evidence="1">
    <location>
        <begin position="176"/>
        <end position="189"/>
    </location>
</feature>
<feature type="region of interest" description="Disordered" evidence="1">
    <location>
        <begin position="238"/>
        <end position="258"/>
    </location>
</feature>
<keyword evidence="3" id="KW-1185">Reference proteome</keyword>
<dbReference type="AlphaFoldDB" id="R7RWS4"/>
<name>R7RWS4_STEHR</name>
<gene>
    <name evidence="2" type="ORF">STEHIDRAFT_163804</name>
</gene>
<feature type="compositionally biased region" description="Basic and acidic residues" evidence="1">
    <location>
        <begin position="91"/>
        <end position="114"/>
    </location>
</feature>
<feature type="compositionally biased region" description="Low complexity" evidence="1">
    <location>
        <begin position="37"/>
        <end position="50"/>
    </location>
</feature>
<dbReference type="GeneID" id="18802447"/>
<dbReference type="RefSeq" id="XP_007311586.1">
    <property type="nucleotide sequence ID" value="XM_007311524.1"/>
</dbReference>
<proteinExistence type="predicted"/>
<dbReference type="Proteomes" id="UP000053927">
    <property type="component" value="Unassembled WGS sequence"/>
</dbReference>
<protein>
    <submittedName>
        <fullName evidence="2">Uncharacterized protein</fullName>
    </submittedName>
</protein>
<feature type="compositionally biased region" description="Polar residues" evidence="1">
    <location>
        <begin position="249"/>
        <end position="258"/>
    </location>
</feature>
<reference evidence="3" key="1">
    <citation type="journal article" date="2012" name="Science">
        <title>The Paleozoic origin of enzymatic lignin decomposition reconstructed from 31 fungal genomes.</title>
        <authorList>
            <person name="Floudas D."/>
            <person name="Binder M."/>
            <person name="Riley R."/>
            <person name="Barry K."/>
            <person name="Blanchette R.A."/>
            <person name="Henrissat B."/>
            <person name="Martinez A.T."/>
            <person name="Otillar R."/>
            <person name="Spatafora J.W."/>
            <person name="Yadav J.S."/>
            <person name="Aerts A."/>
            <person name="Benoit I."/>
            <person name="Boyd A."/>
            <person name="Carlson A."/>
            <person name="Copeland A."/>
            <person name="Coutinho P.M."/>
            <person name="de Vries R.P."/>
            <person name="Ferreira P."/>
            <person name="Findley K."/>
            <person name="Foster B."/>
            <person name="Gaskell J."/>
            <person name="Glotzer D."/>
            <person name="Gorecki P."/>
            <person name="Heitman J."/>
            <person name="Hesse C."/>
            <person name="Hori C."/>
            <person name="Igarashi K."/>
            <person name="Jurgens J.A."/>
            <person name="Kallen N."/>
            <person name="Kersten P."/>
            <person name="Kohler A."/>
            <person name="Kuees U."/>
            <person name="Kumar T.K.A."/>
            <person name="Kuo A."/>
            <person name="LaButti K."/>
            <person name="Larrondo L.F."/>
            <person name="Lindquist E."/>
            <person name="Ling A."/>
            <person name="Lombard V."/>
            <person name="Lucas S."/>
            <person name="Lundell T."/>
            <person name="Martin R."/>
            <person name="McLaughlin D.J."/>
            <person name="Morgenstern I."/>
            <person name="Morin E."/>
            <person name="Murat C."/>
            <person name="Nagy L.G."/>
            <person name="Nolan M."/>
            <person name="Ohm R.A."/>
            <person name="Patyshakuliyeva A."/>
            <person name="Rokas A."/>
            <person name="Ruiz-Duenas F.J."/>
            <person name="Sabat G."/>
            <person name="Salamov A."/>
            <person name="Samejima M."/>
            <person name="Schmutz J."/>
            <person name="Slot J.C."/>
            <person name="St John F."/>
            <person name="Stenlid J."/>
            <person name="Sun H."/>
            <person name="Sun S."/>
            <person name="Syed K."/>
            <person name="Tsang A."/>
            <person name="Wiebenga A."/>
            <person name="Young D."/>
            <person name="Pisabarro A."/>
            <person name="Eastwood D.C."/>
            <person name="Martin F."/>
            <person name="Cullen D."/>
            <person name="Grigoriev I.V."/>
            <person name="Hibbett D.S."/>
        </authorList>
    </citation>
    <scope>NUCLEOTIDE SEQUENCE [LARGE SCALE GENOMIC DNA]</scope>
    <source>
        <strain evidence="3">FP-91666</strain>
    </source>
</reference>
<dbReference type="KEGG" id="shs:STEHIDRAFT_163804"/>
<accession>R7RWS4</accession>
<sequence length="289" mass="31026">MLTPRYHPTPLFGRFSAYSIPHKRKAPGSGSENESPNTNTTAANINSTNSVAVEKAHQPRRQLQLDEDYDGDGAVEEKTKMVVMPADESGVDVKEEQAEGDGKDVDVDGDHEMVDVPSSPTTVTTAATKIDSPVAMHSPSLKAFDPPVVEEVKLVAPGAKDDSESRDMKARQTVGDVDEDAQGEGDGDAEDVEKGIIACETCGELISVRDEDKAGAFTMKYWETHQGVCNPTSVSRFFPPREGKRDPTPTFSPAISGGSTRYFGQGRFPLGEEDVGICPVLGKSRLVLG</sequence>
<feature type="compositionally biased region" description="Basic and acidic residues" evidence="1">
    <location>
        <begin position="159"/>
        <end position="170"/>
    </location>
</feature>